<keyword evidence="11 13" id="KW-0030">Aminoacyl-tRNA synthetase</keyword>
<evidence type="ECO:0000256" key="13">
    <source>
        <dbReference type="RuleBase" id="RU363039"/>
    </source>
</evidence>
<dbReference type="InterPro" id="IPR009080">
    <property type="entry name" value="tRNAsynth_Ia_anticodon-bd"/>
</dbReference>
<evidence type="ECO:0000256" key="11">
    <source>
        <dbReference type="ARBA" id="ARBA00023146"/>
    </source>
</evidence>
<dbReference type="EC" id="6.1.1.10" evidence="3"/>
<keyword evidence="6" id="KW-0479">Metal-binding</keyword>
<dbReference type="InterPro" id="IPR033911">
    <property type="entry name" value="MetRS_core"/>
</dbReference>
<evidence type="ECO:0000256" key="10">
    <source>
        <dbReference type="ARBA" id="ARBA00022917"/>
    </source>
</evidence>
<dbReference type="GO" id="GO:0004825">
    <property type="term" value="F:methionine-tRNA ligase activity"/>
    <property type="evidence" value="ECO:0007669"/>
    <property type="project" value="UniProtKB-EC"/>
</dbReference>
<dbReference type="Pfam" id="PF09334">
    <property type="entry name" value="tRNA-synt_1g"/>
    <property type="match status" value="1"/>
</dbReference>
<evidence type="ECO:0000256" key="9">
    <source>
        <dbReference type="ARBA" id="ARBA00022840"/>
    </source>
</evidence>
<dbReference type="InterPro" id="IPR013155">
    <property type="entry name" value="M/V/L/I-tRNA-synth_anticd-bd"/>
</dbReference>
<dbReference type="SUPFAM" id="SSF52374">
    <property type="entry name" value="Nucleotidylyl transferase"/>
    <property type="match status" value="1"/>
</dbReference>
<dbReference type="InterPro" id="IPR014729">
    <property type="entry name" value="Rossmann-like_a/b/a_fold"/>
</dbReference>
<dbReference type="CDD" id="cd00814">
    <property type="entry name" value="MetRS_core"/>
    <property type="match status" value="1"/>
</dbReference>
<feature type="domain" description="Methionyl/Valyl/Leucyl/Isoleucyl-tRNA synthetase anticodon-binding" evidence="15">
    <location>
        <begin position="382"/>
        <end position="463"/>
    </location>
</feature>
<keyword evidence="9 13" id="KW-0067">ATP-binding</keyword>
<keyword evidence="5 13" id="KW-0436">Ligase</keyword>
<evidence type="ECO:0000313" key="17">
    <source>
        <dbReference type="EMBL" id="ETO91222.1"/>
    </source>
</evidence>
<keyword evidence="10 13" id="KW-0648">Protein biosynthesis</keyword>
<comment type="caution">
    <text evidence="17">The sequence shown here is derived from an EMBL/GenBank/DDBJ whole genome shotgun (WGS) entry which is preliminary data.</text>
</comment>
<evidence type="ECO:0000256" key="12">
    <source>
        <dbReference type="ARBA" id="ARBA00030904"/>
    </source>
</evidence>
<dbReference type="InterPro" id="IPR023457">
    <property type="entry name" value="Met-tRNA_synth_2"/>
</dbReference>
<evidence type="ECO:0000256" key="4">
    <source>
        <dbReference type="ARBA" id="ARBA00018753"/>
    </source>
</evidence>
<dbReference type="InterPro" id="IPR032678">
    <property type="entry name" value="tRNA-synt_1_cat_dom"/>
</dbReference>
<dbReference type="GO" id="GO:0046872">
    <property type="term" value="F:metal ion binding"/>
    <property type="evidence" value="ECO:0007669"/>
    <property type="project" value="UniProtKB-KW"/>
</dbReference>
<dbReference type="InterPro" id="IPR015413">
    <property type="entry name" value="Methionyl/Leucyl_tRNA_Synth"/>
</dbReference>
<keyword evidence="7 13" id="KW-0547">Nucleotide-binding</keyword>
<dbReference type="Pfam" id="PF01406">
    <property type="entry name" value="tRNA-synt_1e"/>
    <property type="match status" value="1"/>
</dbReference>
<keyword evidence="18" id="KW-1185">Reference proteome</keyword>
<dbReference type="GO" id="GO:0005524">
    <property type="term" value="F:ATP binding"/>
    <property type="evidence" value="ECO:0007669"/>
    <property type="project" value="UniProtKB-KW"/>
</dbReference>
<evidence type="ECO:0000256" key="6">
    <source>
        <dbReference type="ARBA" id="ARBA00022723"/>
    </source>
</evidence>
<dbReference type="STRING" id="1401685.P857_713"/>
<dbReference type="Gene3D" id="1.10.730.10">
    <property type="entry name" value="Isoleucyl-tRNA Synthetase, Domain 1"/>
    <property type="match status" value="1"/>
</dbReference>
<dbReference type="FunFam" id="2.170.220.10:FF:000002">
    <property type="entry name" value="Methionine--tRNA ligase"/>
    <property type="match status" value="1"/>
</dbReference>
<keyword evidence="8" id="KW-0862">Zinc</keyword>
<dbReference type="PATRIC" id="fig|1401685.3.peg.850"/>
<organism evidence="17 18">
    <name type="scientific">Candidatus Xenolissoclinum pacificiensis L6</name>
    <dbReference type="NCBI Taxonomy" id="1401685"/>
    <lineage>
        <taxon>Bacteria</taxon>
        <taxon>Pseudomonadati</taxon>
        <taxon>Pseudomonadota</taxon>
        <taxon>Alphaproteobacteria</taxon>
        <taxon>Rickettsiales</taxon>
        <taxon>Anaplasmataceae</taxon>
        <taxon>Candidatus Xenolissoclinum</taxon>
    </lineage>
</organism>
<feature type="domain" description="Methionyl/Leucyl tRNA synthetase" evidence="16">
    <location>
        <begin position="137"/>
        <end position="355"/>
    </location>
</feature>
<comment type="similarity">
    <text evidence="13">Belongs to the class-I aminoacyl-tRNA synthetase family.</text>
</comment>
<evidence type="ECO:0000259" key="15">
    <source>
        <dbReference type="Pfam" id="PF08264"/>
    </source>
</evidence>
<comment type="function">
    <text evidence="2">Is required not only for elongation of protein synthesis but also for the initiation of all mRNA translation through initiator tRNA(fMet) aminoacylation.</text>
</comment>
<evidence type="ECO:0000256" key="1">
    <source>
        <dbReference type="ARBA" id="ARBA00001947"/>
    </source>
</evidence>
<evidence type="ECO:0000256" key="3">
    <source>
        <dbReference type="ARBA" id="ARBA00012838"/>
    </source>
</evidence>
<evidence type="ECO:0000256" key="2">
    <source>
        <dbReference type="ARBA" id="ARBA00003314"/>
    </source>
</evidence>
<proteinExistence type="inferred from homology"/>
<protein>
    <recommendedName>
        <fullName evidence="4">Methionine--tRNA ligase</fullName>
        <ecNumber evidence="3">6.1.1.10</ecNumber>
    </recommendedName>
    <alternativeName>
        <fullName evidence="12">Methionyl-tRNA synthetase</fullName>
    </alternativeName>
</protein>
<evidence type="ECO:0000256" key="7">
    <source>
        <dbReference type="ARBA" id="ARBA00022741"/>
    </source>
</evidence>
<evidence type="ECO:0000259" key="16">
    <source>
        <dbReference type="Pfam" id="PF09334"/>
    </source>
</evidence>
<name>W2V0R4_9RICK</name>
<dbReference type="SUPFAM" id="SSF47323">
    <property type="entry name" value="Anticodon-binding domain of a subclass of class I aminoacyl-tRNA synthetases"/>
    <property type="match status" value="1"/>
</dbReference>
<dbReference type="PANTHER" id="PTHR43326:SF1">
    <property type="entry name" value="METHIONINE--TRNA LIGASE, MITOCHONDRIAL"/>
    <property type="match status" value="1"/>
</dbReference>
<evidence type="ECO:0000259" key="14">
    <source>
        <dbReference type="Pfam" id="PF01406"/>
    </source>
</evidence>
<accession>W2V0R4</accession>
<reference evidence="17 18" key="1">
    <citation type="journal article" date="2013" name="PLoS ONE">
        <title>Bacterial endosymbiosis in a chordate host: long-term co-evolution and conservation of secondary metabolism.</title>
        <authorList>
            <person name="Kwan J.C."/>
            <person name="Schmidt E.W."/>
        </authorList>
    </citation>
    <scope>NUCLEOTIDE SEQUENCE [LARGE SCALE GENOMIC DNA]</scope>
    <source>
        <strain evidence="18">L6</strain>
    </source>
</reference>
<dbReference type="GO" id="GO:0006431">
    <property type="term" value="P:methionyl-tRNA aminoacylation"/>
    <property type="evidence" value="ECO:0007669"/>
    <property type="project" value="InterPro"/>
</dbReference>
<sequence length="497" mass="57970">MNHNVYISTPIYYVNDKPHIGHAYTTVLSDVIARYYQFTNFRVLFSSGTDEHGIKIEESAKSNNLTAQQLVDMNSRYFGEMIRYMGCHVTDFIRTTETRHKEKVIAVWNLLVKKGYIYKGYYQGWYSIRDECFFKESELIDGKAPTGAEVSWVEEESYFFALSKFQNKLIDLYEKDYVKIHPEFRKNEVLSFLKSGLEDLSISRTNFNWGINVPDDSQHVIYVWIDALVNYITVCDAYERNYWENSQIIHVLGKDILRFHAVYFPALLVALEMKLPDSLIVHGWWIKKQEKISKSLKNAIDPHMLVEKYGVEIIRYYMIKEMKVGSDTNFSEEDIVKCNNTDLANNFGNLLQRTLMLLKKGASSTVPDVDISNDDFYDDLYSNLIPTILDSMRNLDFFSVLSHLQNISNRANQYIECNKPWELYKNDEHNFKIKIKVLLECIKCIYVCLACIMPTTSKRIMTMLGITSIDVRLLLKTHSLESGLVIHPLQEPLFCRL</sequence>
<dbReference type="Pfam" id="PF08264">
    <property type="entry name" value="Anticodon_1"/>
    <property type="match status" value="1"/>
</dbReference>
<comment type="cofactor">
    <cofactor evidence="1">
        <name>Zn(2+)</name>
        <dbReference type="ChEBI" id="CHEBI:29105"/>
    </cofactor>
</comment>
<feature type="domain" description="tRNA synthetases class I catalytic" evidence="14">
    <location>
        <begin position="13"/>
        <end position="121"/>
    </location>
</feature>
<dbReference type="Proteomes" id="UP000018951">
    <property type="component" value="Unassembled WGS sequence"/>
</dbReference>
<dbReference type="EMBL" id="AXCJ01000008">
    <property type="protein sequence ID" value="ETO91222.1"/>
    <property type="molecule type" value="Genomic_DNA"/>
</dbReference>
<evidence type="ECO:0000256" key="5">
    <source>
        <dbReference type="ARBA" id="ARBA00022598"/>
    </source>
</evidence>
<dbReference type="PRINTS" id="PR01041">
    <property type="entry name" value="TRNASYNTHMET"/>
</dbReference>
<dbReference type="Gene3D" id="2.170.220.10">
    <property type="match status" value="1"/>
</dbReference>
<evidence type="ECO:0000313" key="18">
    <source>
        <dbReference type="Proteomes" id="UP000018951"/>
    </source>
</evidence>
<dbReference type="AlphaFoldDB" id="W2V0R4"/>
<gene>
    <name evidence="17" type="primary">metG</name>
    <name evidence="17" type="ORF">P857_713</name>
</gene>
<dbReference type="Gene3D" id="3.40.50.620">
    <property type="entry name" value="HUPs"/>
    <property type="match status" value="1"/>
</dbReference>
<dbReference type="PANTHER" id="PTHR43326">
    <property type="entry name" value="METHIONYL-TRNA SYNTHETASE"/>
    <property type="match status" value="1"/>
</dbReference>
<evidence type="ECO:0000256" key="8">
    <source>
        <dbReference type="ARBA" id="ARBA00022833"/>
    </source>
</evidence>